<dbReference type="PROSITE" id="PS51202">
    <property type="entry name" value="RCK_C"/>
    <property type="match status" value="1"/>
</dbReference>
<dbReference type="Pfam" id="PF02080">
    <property type="entry name" value="TrkA_C"/>
    <property type="match status" value="1"/>
</dbReference>
<dbReference type="Gene3D" id="3.30.70.1450">
    <property type="entry name" value="Regulator of K+ conductance, C-terminal domain"/>
    <property type="match status" value="1"/>
</dbReference>
<evidence type="ECO:0000259" key="2">
    <source>
        <dbReference type="PROSITE" id="PS51202"/>
    </source>
</evidence>
<reference evidence="4" key="1">
    <citation type="journal article" date="2019" name="Int. J. Syst. Evol. Microbiol.">
        <title>The Global Catalogue of Microorganisms (GCM) 10K type strain sequencing project: providing services to taxonomists for standard genome sequencing and annotation.</title>
        <authorList>
            <consortium name="The Broad Institute Genomics Platform"/>
            <consortium name="The Broad Institute Genome Sequencing Center for Infectious Disease"/>
            <person name="Wu L."/>
            <person name="Ma J."/>
        </authorList>
    </citation>
    <scope>NUCLEOTIDE SEQUENCE [LARGE SCALE GENOMIC DNA]</scope>
    <source>
        <strain evidence="4">CGMCC 4.1469</strain>
    </source>
</reference>
<feature type="domain" description="RCK C-terminal" evidence="2">
    <location>
        <begin position="142"/>
        <end position="228"/>
    </location>
</feature>
<gene>
    <name evidence="3" type="ORF">ACFQDI_06985</name>
</gene>
<dbReference type="InterPro" id="IPR006037">
    <property type="entry name" value="RCK_C"/>
</dbReference>
<comment type="caution">
    <text evidence="3">The sequence shown here is derived from an EMBL/GenBank/DDBJ whole genome shotgun (WGS) entry which is preliminary data.</text>
</comment>
<keyword evidence="1" id="KW-1133">Transmembrane helix</keyword>
<keyword evidence="4" id="KW-1185">Reference proteome</keyword>
<dbReference type="Proteomes" id="UP001596052">
    <property type="component" value="Unassembled WGS sequence"/>
</dbReference>
<proteinExistence type="predicted"/>
<dbReference type="SUPFAM" id="SSF116726">
    <property type="entry name" value="TrkA C-terminal domain-like"/>
    <property type="match status" value="1"/>
</dbReference>
<dbReference type="InterPro" id="IPR036721">
    <property type="entry name" value="RCK_C_sf"/>
</dbReference>
<protein>
    <submittedName>
        <fullName evidence="3">TrkA C-terminal domain-containing protein</fullName>
    </submittedName>
</protein>
<feature type="transmembrane region" description="Helical" evidence="1">
    <location>
        <begin position="70"/>
        <end position="90"/>
    </location>
</feature>
<dbReference type="RefSeq" id="WP_377164817.1">
    <property type="nucleotide sequence ID" value="NZ_JBHSMQ010000002.1"/>
</dbReference>
<keyword evidence="1" id="KW-0472">Membrane</keyword>
<name>A0ABW0KNH4_9BACT</name>
<sequence length="236" mass="25603">MAAPVIALLIIALVSLLVVRVGATALMMTGISWDTASFQAYSAFFGVGFTTKEAELVVNHPVRRRIIRDLILAGNVGLTSALATLIVTLLQSSSGGDTMLMLGWLAGGLAVMLLISRLTWFQKVLDHVIQRTLERTGMVRALDYELLLRIQHGYVVSEIEVLPGTFLAGRTLRESRPWDQGVVILAITRDGHTHSGIPARDDLIKAGDILTAYGKENNLLAMTQPSDQPSRSSPKS</sequence>
<feature type="transmembrane region" description="Helical" evidence="1">
    <location>
        <begin position="102"/>
        <end position="121"/>
    </location>
</feature>
<organism evidence="3 4">
    <name type="scientific">Prosthecobacter fluviatilis</name>
    <dbReference type="NCBI Taxonomy" id="445931"/>
    <lineage>
        <taxon>Bacteria</taxon>
        <taxon>Pseudomonadati</taxon>
        <taxon>Verrucomicrobiota</taxon>
        <taxon>Verrucomicrobiia</taxon>
        <taxon>Verrucomicrobiales</taxon>
        <taxon>Verrucomicrobiaceae</taxon>
        <taxon>Prosthecobacter</taxon>
    </lineage>
</organism>
<evidence type="ECO:0000256" key="1">
    <source>
        <dbReference type="SAM" id="Phobius"/>
    </source>
</evidence>
<evidence type="ECO:0000313" key="3">
    <source>
        <dbReference type="EMBL" id="MFC5454587.1"/>
    </source>
</evidence>
<evidence type="ECO:0000313" key="4">
    <source>
        <dbReference type="Proteomes" id="UP001596052"/>
    </source>
</evidence>
<dbReference type="EMBL" id="JBHSMQ010000002">
    <property type="protein sequence ID" value="MFC5454587.1"/>
    <property type="molecule type" value="Genomic_DNA"/>
</dbReference>
<keyword evidence="1" id="KW-0812">Transmembrane</keyword>
<accession>A0ABW0KNH4</accession>